<sequence length="157" mass="17013">MAEALRNTPAQALRDAGYLDRAAEMLDAFVAPPRAPEKVERDDDKPAAWAVAAERAAQEAYAQHMGDPDGKDDCRTASGAAARTIERHAIAALSPQGLDAVTVERCAQMAEGFNDPNRDWLNRSVWDNIKRDTAARIRALLTKPRQQSAGSGTRSDA</sequence>
<evidence type="ECO:0000313" key="1">
    <source>
        <dbReference type="EMBL" id="MBB5725030.1"/>
    </source>
</evidence>
<gene>
    <name evidence="1" type="ORF">FHS97_000938</name>
</gene>
<evidence type="ECO:0000313" key="2">
    <source>
        <dbReference type="Proteomes" id="UP000560131"/>
    </source>
</evidence>
<protein>
    <submittedName>
        <fullName evidence="1">Uncharacterized protein</fullName>
    </submittedName>
</protein>
<comment type="caution">
    <text evidence="1">The sequence shown here is derived from an EMBL/GenBank/DDBJ whole genome shotgun (WGS) entry which is preliminary data.</text>
</comment>
<organism evidence="1 2">
    <name type="scientific">Sphingomonas endophytica</name>
    <dbReference type="NCBI Taxonomy" id="869719"/>
    <lineage>
        <taxon>Bacteria</taxon>
        <taxon>Pseudomonadati</taxon>
        <taxon>Pseudomonadota</taxon>
        <taxon>Alphaproteobacteria</taxon>
        <taxon>Sphingomonadales</taxon>
        <taxon>Sphingomonadaceae</taxon>
        <taxon>Sphingomonas</taxon>
    </lineage>
</organism>
<name>A0ABR6N2M3_9SPHN</name>
<dbReference type="EMBL" id="JACIJN010000002">
    <property type="protein sequence ID" value="MBB5725030.1"/>
    <property type="molecule type" value="Genomic_DNA"/>
</dbReference>
<reference evidence="1 2" key="1">
    <citation type="submission" date="2020-08" db="EMBL/GenBank/DDBJ databases">
        <title>Genomic Encyclopedia of Type Strains, Phase IV (KMG-IV): sequencing the most valuable type-strain genomes for metagenomic binning, comparative biology and taxonomic classification.</title>
        <authorList>
            <person name="Goeker M."/>
        </authorList>
    </citation>
    <scope>NUCLEOTIDE SEQUENCE [LARGE SCALE GENOMIC DNA]</scope>
    <source>
        <strain evidence="1 2">DSM 101535</strain>
    </source>
</reference>
<accession>A0ABR6N2M3</accession>
<dbReference type="Proteomes" id="UP000560131">
    <property type="component" value="Unassembled WGS sequence"/>
</dbReference>
<dbReference type="RefSeq" id="WP_184033722.1">
    <property type="nucleotide sequence ID" value="NZ_BAABAR010000007.1"/>
</dbReference>
<proteinExistence type="predicted"/>
<keyword evidence="2" id="KW-1185">Reference proteome</keyword>